<dbReference type="Proteomes" id="UP000033841">
    <property type="component" value="Unassembled WGS sequence"/>
</dbReference>
<feature type="non-terminal residue" evidence="1">
    <location>
        <position position="27"/>
    </location>
</feature>
<name>A0A0G0NWI1_9BACT</name>
<sequence length="27" mass="3145">MVKDFKSLKKVEVKWTIAIPEGEVKKL</sequence>
<dbReference type="AlphaFoldDB" id="A0A0G0NWI1"/>
<evidence type="ECO:0000313" key="2">
    <source>
        <dbReference type="Proteomes" id="UP000033841"/>
    </source>
</evidence>
<accession>A0A0G0NWI1</accession>
<protein>
    <submittedName>
        <fullName evidence="1">Uncharacterized protein</fullName>
    </submittedName>
</protein>
<comment type="caution">
    <text evidence="1">The sequence shown here is derived from an EMBL/GenBank/DDBJ whole genome shotgun (WGS) entry which is preliminary data.</text>
</comment>
<reference evidence="1 2" key="1">
    <citation type="journal article" date="2015" name="Nature">
        <title>rRNA introns, odd ribosomes, and small enigmatic genomes across a large radiation of phyla.</title>
        <authorList>
            <person name="Brown C.T."/>
            <person name="Hug L.A."/>
            <person name="Thomas B.C."/>
            <person name="Sharon I."/>
            <person name="Castelle C.J."/>
            <person name="Singh A."/>
            <person name="Wilkins M.J."/>
            <person name="Williams K.H."/>
            <person name="Banfield J.F."/>
        </authorList>
    </citation>
    <scope>NUCLEOTIDE SEQUENCE [LARGE SCALE GENOMIC DNA]</scope>
</reference>
<gene>
    <name evidence="1" type="ORF">UT14_C0042G0001</name>
</gene>
<proteinExistence type="predicted"/>
<organism evidence="1 2">
    <name type="scientific">Candidatus Shapirobacteria bacterium GW2011_GWE1_38_92</name>
    <dbReference type="NCBI Taxonomy" id="1618489"/>
    <lineage>
        <taxon>Bacteria</taxon>
        <taxon>Candidatus Shapironibacteriota</taxon>
    </lineage>
</organism>
<dbReference type="EMBL" id="LBVR01000042">
    <property type="protein sequence ID" value="KKQ90219.1"/>
    <property type="molecule type" value="Genomic_DNA"/>
</dbReference>
<evidence type="ECO:0000313" key="1">
    <source>
        <dbReference type="EMBL" id="KKQ90219.1"/>
    </source>
</evidence>